<protein>
    <submittedName>
        <fullName evidence="2">Uncharacterized protein</fullName>
    </submittedName>
</protein>
<keyword evidence="1" id="KW-0472">Membrane</keyword>
<keyword evidence="1" id="KW-0812">Transmembrane</keyword>
<dbReference type="EMBL" id="JACEFF010000199">
    <property type="protein sequence ID" value="KAH9642163.1"/>
    <property type="molecule type" value="Genomic_DNA"/>
</dbReference>
<feature type="transmembrane region" description="Helical" evidence="1">
    <location>
        <begin position="25"/>
        <end position="46"/>
    </location>
</feature>
<comment type="caution">
    <text evidence="2">The sequence shown here is derived from an EMBL/GenBank/DDBJ whole genome shotgun (WGS) entry which is preliminary data.</text>
</comment>
<evidence type="ECO:0000313" key="3">
    <source>
        <dbReference type="Proteomes" id="UP000814243"/>
    </source>
</evidence>
<name>A0A922MSW1_SPOEX</name>
<reference evidence="2" key="1">
    <citation type="journal article" date="2021" name="G3 (Bethesda)">
        <title>Genome and transcriptome analysis of the beet armyworm Spodoptera exigua reveals targets for pest control. .</title>
        <authorList>
            <person name="Simon S."/>
            <person name="Breeschoten T."/>
            <person name="Jansen H.J."/>
            <person name="Dirks R.P."/>
            <person name="Schranz M.E."/>
            <person name="Ros V.I.D."/>
        </authorList>
    </citation>
    <scope>NUCLEOTIDE SEQUENCE</scope>
    <source>
        <strain evidence="2">TB_SE_WUR_2020</strain>
    </source>
</reference>
<proteinExistence type="predicted"/>
<dbReference type="InterPro" id="IPR033379">
    <property type="entry name" value="Acid_Pase_AS"/>
</dbReference>
<evidence type="ECO:0000256" key="1">
    <source>
        <dbReference type="SAM" id="Phobius"/>
    </source>
</evidence>
<keyword evidence="1" id="KW-1133">Transmembrane helix</keyword>
<organism evidence="2 3">
    <name type="scientific">Spodoptera exigua</name>
    <name type="common">Beet armyworm</name>
    <name type="synonym">Noctua fulgens</name>
    <dbReference type="NCBI Taxonomy" id="7107"/>
    <lineage>
        <taxon>Eukaryota</taxon>
        <taxon>Metazoa</taxon>
        <taxon>Ecdysozoa</taxon>
        <taxon>Arthropoda</taxon>
        <taxon>Hexapoda</taxon>
        <taxon>Insecta</taxon>
        <taxon>Pterygota</taxon>
        <taxon>Neoptera</taxon>
        <taxon>Endopterygota</taxon>
        <taxon>Lepidoptera</taxon>
        <taxon>Glossata</taxon>
        <taxon>Ditrysia</taxon>
        <taxon>Noctuoidea</taxon>
        <taxon>Noctuidae</taxon>
        <taxon>Amphipyrinae</taxon>
        <taxon>Spodoptera</taxon>
    </lineage>
</organism>
<accession>A0A922MSW1</accession>
<dbReference type="AlphaFoldDB" id="A0A922MSW1"/>
<evidence type="ECO:0000313" key="2">
    <source>
        <dbReference type="EMBL" id="KAH9642163.1"/>
    </source>
</evidence>
<gene>
    <name evidence="2" type="ORF">HF086_006572</name>
</gene>
<dbReference type="PROSITE" id="PS00616">
    <property type="entry name" value="HIS_ACID_PHOSPHAT_1"/>
    <property type="match status" value="1"/>
</dbReference>
<dbReference type="Proteomes" id="UP000814243">
    <property type="component" value="Unassembled WGS sequence"/>
</dbReference>
<sequence length="137" mass="15698">MSTIFANRSKIITEMMKFSFHHRAFYCYLGMSVWIFFLITVMYKYMSLGEDTIAAKKIVRNEYLSKSDAKFRRIYLRACNPPDSIVRGSEGVVDSDTWMLQGALVVTRHGDRGPLTHLKNGDKLPCDADPVSPLLKR</sequence>